<accession>A0A498ST62</accession>
<name>A0A498ST62_ACAVI</name>
<dbReference type="Pfam" id="PF17856">
    <property type="entry name" value="TIP49_C"/>
    <property type="match status" value="1"/>
</dbReference>
<dbReference type="PANTHER" id="PTHR11093">
    <property type="entry name" value="RUVB-RELATED REPTIN AND PONTIN"/>
    <property type="match status" value="1"/>
</dbReference>
<evidence type="ECO:0000256" key="3">
    <source>
        <dbReference type="ARBA" id="ARBA00022741"/>
    </source>
</evidence>
<reference evidence="11 12" key="1">
    <citation type="submission" date="2018-08" db="EMBL/GenBank/DDBJ databases">
        <authorList>
            <person name="Laetsch R D."/>
            <person name="Stevens L."/>
            <person name="Kumar S."/>
            <person name="Blaxter L. M."/>
        </authorList>
    </citation>
    <scope>NUCLEOTIDE SEQUENCE [LARGE SCALE GENOMIC DNA]</scope>
</reference>
<keyword evidence="5 8" id="KW-0347">Helicase</keyword>
<evidence type="ECO:0000256" key="7">
    <source>
        <dbReference type="ARBA" id="ARBA00023242"/>
    </source>
</evidence>
<dbReference type="InterPro" id="IPR010339">
    <property type="entry name" value="TIP49_P-loop"/>
</dbReference>
<dbReference type="Proteomes" id="UP000276991">
    <property type="component" value="Unassembled WGS sequence"/>
</dbReference>
<dbReference type="InterPro" id="IPR027238">
    <property type="entry name" value="RuvB-like"/>
</dbReference>
<evidence type="ECO:0000256" key="6">
    <source>
        <dbReference type="ARBA" id="ARBA00022840"/>
    </source>
</evidence>
<keyword evidence="8" id="KW-0805">Transcription regulation</keyword>
<dbReference type="GO" id="GO:0005524">
    <property type="term" value="F:ATP binding"/>
    <property type="evidence" value="ECO:0007669"/>
    <property type="project" value="UniProtKB-KW"/>
</dbReference>
<dbReference type="OrthoDB" id="10060499at2759"/>
<dbReference type="FunFam" id="3.40.50.300:FF:002221">
    <property type="entry name" value="RuvB-like 2"/>
    <property type="match status" value="1"/>
</dbReference>
<protein>
    <recommendedName>
        <fullName evidence="8">RuvB-like helicase</fullName>
        <ecNumber evidence="8">3.6.4.12</ecNumber>
    </recommendedName>
</protein>
<evidence type="ECO:0000256" key="5">
    <source>
        <dbReference type="ARBA" id="ARBA00022806"/>
    </source>
</evidence>
<dbReference type="STRING" id="6277.A0A498ST62"/>
<feature type="domain" description="RuvB-like AAA-lid" evidence="10">
    <location>
        <begin position="129"/>
        <end position="194"/>
    </location>
</feature>
<dbReference type="GO" id="GO:0003678">
    <property type="term" value="F:DNA helicase activity"/>
    <property type="evidence" value="ECO:0007669"/>
    <property type="project" value="UniProtKB-EC"/>
</dbReference>
<comment type="subcellular location">
    <subcellularLocation>
        <location evidence="1">Nucleus</location>
    </subcellularLocation>
</comment>
<sequence length="212" mass="24335">IALHEIDVINSRTQGFLALFSGDTGEIKNEVREQINKKVVEWREENKADVVPGVLFIDEAHMLDLECFSFLNRAIESDLSPILVIATNKGQEYIRGTQIKSPHGIPIDLLDRSLIIRTKPYSSKDIEDILRIRAQEESVEMEADAFGILTLLAGKTSLRYAMQLISTGNILRERRRGEKVSPMDLKRAYSLFMDHKRSEKFLNDYQKHFIND</sequence>
<keyword evidence="6 8" id="KW-0067">ATP-binding</keyword>
<evidence type="ECO:0000256" key="2">
    <source>
        <dbReference type="ARBA" id="ARBA00007519"/>
    </source>
</evidence>
<feature type="non-terminal residue" evidence="11">
    <location>
        <position position="1"/>
    </location>
</feature>
<proteinExistence type="inferred from homology"/>
<dbReference type="Gene3D" id="1.10.8.60">
    <property type="match status" value="1"/>
</dbReference>
<dbReference type="EC" id="3.6.4.12" evidence="8"/>
<evidence type="ECO:0000259" key="10">
    <source>
        <dbReference type="Pfam" id="PF17856"/>
    </source>
</evidence>
<dbReference type="Pfam" id="PF06068">
    <property type="entry name" value="TIP49"/>
    <property type="match status" value="1"/>
</dbReference>
<comment type="catalytic activity">
    <reaction evidence="8">
        <text>ATP + H2O = ADP + phosphate + H(+)</text>
        <dbReference type="Rhea" id="RHEA:13065"/>
        <dbReference type="ChEBI" id="CHEBI:15377"/>
        <dbReference type="ChEBI" id="CHEBI:15378"/>
        <dbReference type="ChEBI" id="CHEBI:30616"/>
        <dbReference type="ChEBI" id="CHEBI:43474"/>
        <dbReference type="ChEBI" id="CHEBI:456216"/>
        <dbReference type="EC" id="3.6.4.12"/>
    </reaction>
</comment>
<evidence type="ECO:0000256" key="8">
    <source>
        <dbReference type="RuleBase" id="RU363048"/>
    </source>
</evidence>
<organism evidence="11 12">
    <name type="scientific">Acanthocheilonema viteae</name>
    <name type="common">Filarial nematode worm</name>
    <name type="synonym">Dipetalonema viteae</name>
    <dbReference type="NCBI Taxonomy" id="6277"/>
    <lineage>
        <taxon>Eukaryota</taxon>
        <taxon>Metazoa</taxon>
        <taxon>Ecdysozoa</taxon>
        <taxon>Nematoda</taxon>
        <taxon>Chromadorea</taxon>
        <taxon>Rhabditida</taxon>
        <taxon>Spirurina</taxon>
        <taxon>Spiruromorpha</taxon>
        <taxon>Filarioidea</taxon>
        <taxon>Onchocercidae</taxon>
        <taxon>Acanthocheilonema</taxon>
    </lineage>
</organism>
<keyword evidence="3 8" id="KW-0547">Nucleotide-binding</keyword>
<evidence type="ECO:0000256" key="1">
    <source>
        <dbReference type="ARBA" id="ARBA00004123"/>
    </source>
</evidence>
<dbReference type="GO" id="GO:0010557">
    <property type="term" value="P:positive regulation of macromolecule biosynthetic process"/>
    <property type="evidence" value="ECO:0007669"/>
    <property type="project" value="UniProtKB-ARBA"/>
</dbReference>
<dbReference type="InterPro" id="IPR041048">
    <property type="entry name" value="RuvB-like_C"/>
</dbReference>
<dbReference type="InterPro" id="IPR027417">
    <property type="entry name" value="P-loop_NTPase"/>
</dbReference>
<evidence type="ECO:0000313" key="11">
    <source>
        <dbReference type="EMBL" id="VBB34306.1"/>
    </source>
</evidence>
<dbReference type="EMBL" id="UPTC01003325">
    <property type="protein sequence ID" value="VBB34306.1"/>
    <property type="molecule type" value="Genomic_DNA"/>
</dbReference>
<dbReference type="GO" id="GO:0005634">
    <property type="term" value="C:nucleus"/>
    <property type="evidence" value="ECO:0007669"/>
    <property type="project" value="UniProtKB-SubCell"/>
</dbReference>
<dbReference type="SUPFAM" id="SSF52540">
    <property type="entry name" value="P-loop containing nucleoside triphosphate hydrolases"/>
    <property type="match status" value="1"/>
</dbReference>
<dbReference type="Gene3D" id="3.40.50.300">
    <property type="entry name" value="P-loop containing nucleotide triphosphate hydrolases"/>
    <property type="match status" value="1"/>
</dbReference>
<dbReference type="AlphaFoldDB" id="A0A498ST62"/>
<gene>
    <name evidence="11" type="ORF">NAV_LOCUS9097</name>
</gene>
<dbReference type="FunFam" id="1.10.8.60:FF:000010">
    <property type="entry name" value="RuvB-like helicase"/>
    <property type="match status" value="1"/>
</dbReference>
<evidence type="ECO:0000313" key="12">
    <source>
        <dbReference type="Proteomes" id="UP000276991"/>
    </source>
</evidence>
<comment type="similarity">
    <text evidence="2 8">Belongs to the RuvB family.</text>
</comment>
<evidence type="ECO:0000259" key="9">
    <source>
        <dbReference type="Pfam" id="PF06068"/>
    </source>
</evidence>
<dbReference type="GO" id="GO:0016887">
    <property type="term" value="F:ATP hydrolysis activity"/>
    <property type="evidence" value="ECO:0007669"/>
    <property type="project" value="RHEA"/>
</dbReference>
<keyword evidence="7 8" id="KW-0539">Nucleus</keyword>
<keyword evidence="8" id="KW-0804">Transcription</keyword>
<feature type="domain" description="TIP49 P-loop" evidence="9">
    <location>
        <begin position="1"/>
        <end position="123"/>
    </location>
</feature>
<keyword evidence="12" id="KW-1185">Reference proteome</keyword>
<keyword evidence="4 8" id="KW-0378">Hydrolase</keyword>
<evidence type="ECO:0000256" key="4">
    <source>
        <dbReference type="ARBA" id="ARBA00022801"/>
    </source>
</evidence>